<dbReference type="InterPro" id="IPR000620">
    <property type="entry name" value="EamA_dom"/>
</dbReference>
<feature type="transmembrane region" description="Helical" evidence="2">
    <location>
        <begin position="193"/>
        <end position="214"/>
    </location>
</feature>
<feature type="transmembrane region" description="Helical" evidence="2">
    <location>
        <begin position="161"/>
        <end position="181"/>
    </location>
</feature>
<feature type="transmembrane region" description="Helical" evidence="2">
    <location>
        <begin position="226"/>
        <end position="246"/>
    </location>
</feature>
<organism evidence="4 5">
    <name type="scientific">Pseudomonas matsuisoli</name>
    <dbReference type="NCBI Taxonomy" id="1515666"/>
    <lineage>
        <taxon>Bacteria</taxon>
        <taxon>Pseudomonadati</taxon>
        <taxon>Pseudomonadota</taxon>
        <taxon>Gammaproteobacteria</taxon>
        <taxon>Pseudomonadales</taxon>
        <taxon>Pseudomonadaceae</taxon>
        <taxon>Pseudomonas</taxon>
    </lineage>
</organism>
<dbReference type="GO" id="GO:0016020">
    <property type="term" value="C:membrane"/>
    <property type="evidence" value="ECO:0007669"/>
    <property type="project" value="InterPro"/>
</dbReference>
<feature type="transmembrane region" description="Helical" evidence="2">
    <location>
        <begin position="316"/>
        <end position="335"/>
    </location>
</feature>
<keyword evidence="5" id="KW-1185">Reference proteome</keyword>
<comment type="caution">
    <text evidence="4">The sequence shown here is derived from an EMBL/GenBank/DDBJ whole genome shotgun (WGS) entry which is preliminary data.</text>
</comment>
<dbReference type="SUPFAM" id="SSF103481">
    <property type="entry name" value="Multidrug resistance efflux transporter EmrE"/>
    <property type="match status" value="1"/>
</dbReference>
<dbReference type="AlphaFoldDB" id="A0A917UXW2"/>
<name>A0A917UXW2_9PSED</name>
<gene>
    <name evidence="4" type="ORF">GCM10009304_19380</name>
</gene>
<evidence type="ECO:0000256" key="1">
    <source>
        <dbReference type="SAM" id="MobiDB-lite"/>
    </source>
</evidence>
<dbReference type="EMBL" id="BMPO01000004">
    <property type="protein sequence ID" value="GGJ93529.1"/>
    <property type="molecule type" value="Genomic_DNA"/>
</dbReference>
<keyword evidence="2" id="KW-1133">Transmembrane helix</keyword>
<proteinExistence type="predicted"/>
<reference evidence="4" key="1">
    <citation type="journal article" date="2014" name="Int. J. Syst. Evol. Microbiol.">
        <title>Complete genome sequence of Corynebacterium casei LMG S-19264T (=DSM 44701T), isolated from a smear-ripened cheese.</title>
        <authorList>
            <consortium name="US DOE Joint Genome Institute (JGI-PGF)"/>
            <person name="Walter F."/>
            <person name="Albersmeier A."/>
            <person name="Kalinowski J."/>
            <person name="Ruckert C."/>
        </authorList>
    </citation>
    <scope>NUCLEOTIDE SEQUENCE</scope>
    <source>
        <strain evidence="4">JCM 30078</strain>
    </source>
</reference>
<protein>
    <submittedName>
        <fullName evidence="4">Membrane protein</fullName>
    </submittedName>
</protein>
<keyword evidence="2" id="KW-0472">Membrane</keyword>
<feature type="transmembrane region" description="Helical" evidence="2">
    <location>
        <begin position="102"/>
        <end position="122"/>
    </location>
</feature>
<feature type="domain" description="EamA" evidence="3">
    <location>
        <begin position="42"/>
        <end position="175"/>
    </location>
</feature>
<feature type="transmembrane region" description="Helical" evidence="2">
    <location>
        <begin position="128"/>
        <end position="149"/>
    </location>
</feature>
<feature type="region of interest" description="Disordered" evidence="1">
    <location>
        <begin position="1"/>
        <end position="30"/>
    </location>
</feature>
<feature type="compositionally biased region" description="Polar residues" evidence="1">
    <location>
        <begin position="1"/>
        <end position="10"/>
    </location>
</feature>
<accession>A0A917UXW2</accession>
<feature type="transmembrane region" description="Helical" evidence="2">
    <location>
        <begin position="69"/>
        <end position="90"/>
    </location>
</feature>
<evidence type="ECO:0000313" key="5">
    <source>
        <dbReference type="Proteomes" id="UP000635983"/>
    </source>
</evidence>
<feature type="transmembrane region" description="Helical" evidence="2">
    <location>
        <begin position="287"/>
        <end position="310"/>
    </location>
</feature>
<reference evidence="4" key="2">
    <citation type="submission" date="2020-09" db="EMBL/GenBank/DDBJ databases">
        <authorList>
            <person name="Sun Q."/>
            <person name="Ohkuma M."/>
        </authorList>
    </citation>
    <scope>NUCLEOTIDE SEQUENCE</scope>
    <source>
        <strain evidence="4">JCM 30078</strain>
    </source>
</reference>
<feature type="transmembrane region" description="Helical" evidence="2">
    <location>
        <begin position="43"/>
        <end position="63"/>
    </location>
</feature>
<dbReference type="Pfam" id="PF00892">
    <property type="entry name" value="EamA"/>
    <property type="match status" value="1"/>
</dbReference>
<evidence type="ECO:0000256" key="2">
    <source>
        <dbReference type="SAM" id="Phobius"/>
    </source>
</evidence>
<dbReference type="InterPro" id="IPR037185">
    <property type="entry name" value="EmrE-like"/>
</dbReference>
<keyword evidence="2" id="KW-0812">Transmembrane</keyword>
<evidence type="ECO:0000259" key="3">
    <source>
        <dbReference type="Pfam" id="PF00892"/>
    </source>
</evidence>
<sequence>MNSLGKNAKSSKQDKARNVPQTALPPERNNSKFMNADRALAKGIGYGVGAGACWGIVFLGPALTPGLSGAGFAVLRFVCYGLIAVVLLAPRWRRVVPRLTKADWFSLFWLSLIGNLFYYSLVGTGVQNAGIATTSMIVGLIPVLVALAGRKDSNAVPLVRIAPALGCATFGVALISLNALLSGEKSDTTHAGLGLLCAFGALLSWSWFAVANARRLAVADVSSHDWSLLMGLMTGAQALLFAVPVLANDPNTHTFADWLHFLAVAAGVALIASIIGGALWNQASRLLPLALSGQVIVVEVIAALSFGFLWEQRFPSLVEIFAVALLVIGVVWCLLSHQEKRPTL</sequence>
<feature type="transmembrane region" description="Helical" evidence="2">
    <location>
        <begin position="258"/>
        <end position="280"/>
    </location>
</feature>
<dbReference type="Proteomes" id="UP000635983">
    <property type="component" value="Unassembled WGS sequence"/>
</dbReference>
<evidence type="ECO:0000313" key="4">
    <source>
        <dbReference type="EMBL" id="GGJ93529.1"/>
    </source>
</evidence>